<evidence type="ECO:0000256" key="3">
    <source>
        <dbReference type="ARBA" id="ARBA00008419"/>
    </source>
</evidence>
<feature type="binding site" evidence="14">
    <location>
        <position position="454"/>
    </location>
    <ligand>
        <name>substrate</name>
        <note>ligand shared between dimeric partners</note>
    </ligand>
</feature>
<dbReference type="InterPro" id="IPR006113">
    <property type="entry name" value="6PGDH_Gnd/GntZ"/>
</dbReference>
<keyword evidence="8 12" id="KW-0560">Oxidoreductase</keyword>
<dbReference type="InterPro" id="IPR013328">
    <property type="entry name" value="6PGD_dom2"/>
</dbReference>
<evidence type="ECO:0000256" key="15">
    <source>
        <dbReference type="PIRSR" id="PIRSR000109-3"/>
    </source>
</evidence>
<sequence length="478" mass="51643">MEKAEIGLIGLGVMGSNLALNIAEKGNKIAVYNRTVDKTRAFYANAGELQDNIVPTESLSEFVAAIRPPRPIIIMIKAGDPVDQEIEKLRPYLGKGDILIDAGNANFHDTRRRFQELEGTGLTFIGMGVSGGEEGARHGPSIMVGGTEDSYKRVEKVLTSISAKYAEDPCCAWLGPDGAGHFVKTIHNGIEYADMQMIAEIYGVLRDGVGMSAPEIAHIFGEWNHGRLNSFLIEITEKVLLATDPETGKHMPDIIVDAAGQKGTGRWSAIEAQQLAVPATVIEAAVAARCLSAMRGERKDAEKLFNKEDLAFHIAPGPWLNKDLELALLAAKIAAYAQGFDVMASASEEYGWNLPMPEIARIWRAGCIIRSQFLDEITQAFTEKPDVANLIVTPAFSKTLNECLPALRRIVSAATAAGLPVPGLASALTYFDAYRQSRGTANLIQAQRDFFGAHGFDRLDGLDIHHGPWGSGASAEKG</sequence>
<dbReference type="Pfam" id="PF03446">
    <property type="entry name" value="NAD_binding_2"/>
    <property type="match status" value="1"/>
</dbReference>
<evidence type="ECO:0000256" key="2">
    <source>
        <dbReference type="ARBA" id="ARBA00004874"/>
    </source>
</evidence>
<evidence type="ECO:0000256" key="6">
    <source>
        <dbReference type="ARBA" id="ARBA00018193"/>
    </source>
</evidence>
<dbReference type="Pfam" id="PF00393">
    <property type="entry name" value="6PGD"/>
    <property type="match status" value="1"/>
</dbReference>
<evidence type="ECO:0000256" key="9">
    <source>
        <dbReference type="ARBA" id="ARBA00023064"/>
    </source>
</evidence>
<dbReference type="FunFam" id="3.40.50.720:FF:000007">
    <property type="entry name" value="6-phosphogluconate dehydrogenase, decarboxylating"/>
    <property type="match status" value="1"/>
</dbReference>
<feature type="binding site" description="in other chain" evidence="14">
    <location>
        <position position="192"/>
    </location>
    <ligand>
        <name>substrate</name>
        <note>ligand shared between dimeric partners</note>
    </ligand>
</feature>
<feature type="binding site" description="in other chain" evidence="14">
    <location>
        <begin position="187"/>
        <end position="188"/>
    </location>
    <ligand>
        <name>substrate</name>
        <note>ligand shared between dimeric partners</note>
    </ligand>
</feature>
<dbReference type="GO" id="GO:0050661">
    <property type="term" value="F:NADP binding"/>
    <property type="evidence" value="ECO:0007669"/>
    <property type="project" value="InterPro"/>
</dbReference>
<dbReference type="FunFam" id="1.10.1040.10:FF:000032">
    <property type="entry name" value="6-phosphogluconate dehydrogenase, decarboxylating"/>
    <property type="match status" value="1"/>
</dbReference>
<dbReference type="InterPro" id="IPR008927">
    <property type="entry name" value="6-PGluconate_DH-like_C_sf"/>
</dbReference>
<dbReference type="Gene3D" id="3.40.50.720">
    <property type="entry name" value="NAD(P)-binding Rossmann-like Domain"/>
    <property type="match status" value="1"/>
</dbReference>
<feature type="binding site" evidence="15">
    <location>
        <begin position="76"/>
        <end position="78"/>
    </location>
    <ligand>
        <name>NADP(+)</name>
        <dbReference type="ChEBI" id="CHEBI:58349"/>
    </ligand>
</feature>
<feature type="binding site" description="in other chain" evidence="14">
    <location>
        <position position="289"/>
    </location>
    <ligand>
        <name>substrate</name>
        <note>ligand shared between dimeric partners</note>
    </ligand>
</feature>
<evidence type="ECO:0000256" key="7">
    <source>
        <dbReference type="ARBA" id="ARBA00022857"/>
    </source>
</evidence>
<evidence type="ECO:0000256" key="16">
    <source>
        <dbReference type="RuleBase" id="RU000485"/>
    </source>
</evidence>
<keyword evidence="9 16" id="KW-0311">Gluconate utilization</keyword>
<gene>
    <name evidence="18" type="ORF">EDC90_10283</name>
</gene>
<comment type="pathway">
    <text evidence="2 12 16">Carbohydrate degradation; pentose phosphate pathway; D-ribulose 5-phosphate from D-glucose 6-phosphate (oxidative stage): step 3/3.</text>
</comment>
<evidence type="ECO:0000256" key="11">
    <source>
        <dbReference type="ARBA" id="ARBA00048640"/>
    </source>
</evidence>
<evidence type="ECO:0000256" key="10">
    <source>
        <dbReference type="ARBA" id="ARBA00023126"/>
    </source>
</evidence>
<dbReference type="Gene3D" id="1.20.5.320">
    <property type="entry name" value="6-Phosphogluconate Dehydrogenase, domain 3"/>
    <property type="match status" value="1"/>
</dbReference>
<protein>
    <recommendedName>
        <fullName evidence="6 12">6-phosphogluconate dehydrogenase, decarboxylating</fullName>
        <ecNumber evidence="5 12">1.1.1.44</ecNumber>
    </recommendedName>
</protein>
<evidence type="ECO:0000313" key="18">
    <source>
        <dbReference type="EMBL" id="TCT35181.1"/>
    </source>
</evidence>
<evidence type="ECO:0000313" key="19">
    <source>
        <dbReference type="Proteomes" id="UP000295097"/>
    </source>
</evidence>
<feature type="binding site" evidence="15">
    <location>
        <position position="104"/>
    </location>
    <ligand>
        <name>NADP(+)</name>
        <dbReference type="ChEBI" id="CHEBI:58349"/>
    </ligand>
</feature>
<organism evidence="18 19">
    <name type="scientific">Martelella mediterranea</name>
    <dbReference type="NCBI Taxonomy" id="293089"/>
    <lineage>
        <taxon>Bacteria</taxon>
        <taxon>Pseudomonadati</taxon>
        <taxon>Pseudomonadota</taxon>
        <taxon>Alphaproteobacteria</taxon>
        <taxon>Hyphomicrobiales</taxon>
        <taxon>Aurantimonadaceae</taxon>
        <taxon>Martelella</taxon>
    </lineage>
</organism>
<dbReference type="NCBIfam" id="TIGR00873">
    <property type="entry name" value="gnd"/>
    <property type="match status" value="1"/>
</dbReference>
<dbReference type="EMBL" id="SMAR01000028">
    <property type="protein sequence ID" value="TCT35181.1"/>
    <property type="molecule type" value="Genomic_DNA"/>
</dbReference>
<accession>A0A4R3NK40</accession>
<keyword evidence="19" id="KW-1185">Reference proteome</keyword>
<evidence type="ECO:0000256" key="5">
    <source>
        <dbReference type="ARBA" id="ARBA00013011"/>
    </source>
</evidence>
<dbReference type="InterPro" id="IPR006183">
    <property type="entry name" value="Pgluconate_DH"/>
</dbReference>
<evidence type="ECO:0000256" key="4">
    <source>
        <dbReference type="ARBA" id="ARBA00011738"/>
    </source>
</evidence>
<dbReference type="EC" id="1.1.1.44" evidence="5 12"/>
<comment type="catalytic activity">
    <reaction evidence="11 12 16">
        <text>6-phospho-D-gluconate + NADP(+) = D-ribulose 5-phosphate + CO2 + NADPH</text>
        <dbReference type="Rhea" id="RHEA:10116"/>
        <dbReference type="ChEBI" id="CHEBI:16526"/>
        <dbReference type="ChEBI" id="CHEBI:57783"/>
        <dbReference type="ChEBI" id="CHEBI:58121"/>
        <dbReference type="ChEBI" id="CHEBI:58349"/>
        <dbReference type="ChEBI" id="CHEBI:58759"/>
        <dbReference type="EC" id="1.1.1.44"/>
    </reaction>
</comment>
<feature type="binding site" description="in other chain" evidence="14">
    <location>
        <position position="262"/>
    </location>
    <ligand>
        <name>substrate</name>
        <note>ligand shared between dimeric partners</note>
    </ligand>
</feature>
<dbReference type="Gene3D" id="1.10.1040.10">
    <property type="entry name" value="N-(1-d-carboxylethyl)-l-norvaline Dehydrogenase, domain 2"/>
    <property type="match status" value="1"/>
</dbReference>
<feature type="binding site" evidence="15">
    <location>
        <begin position="10"/>
        <end position="15"/>
    </location>
    <ligand>
        <name>NADP(+)</name>
        <dbReference type="ChEBI" id="CHEBI:58349"/>
    </ligand>
</feature>
<evidence type="ECO:0000256" key="12">
    <source>
        <dbReference type="PIRNR" id="PIRNR000109"/>
    </source>
</evidence>
<dbReference type="NCBIfam" id="NF006765">
    <property type="entry name" value="PRK09287.1"/>
    <property type="match status" value="1"/>
</dbReference>
<comment type="similarity">
    <text evidence="3 12 16">Belongs to the 6-phosphogluconate dehydrogenase family.</text>
</comment>
<dbReference type="SUPFAM" id="SSF51735">
    <property type="entry name" value="NAD(P)-binding Rossmann-fold domains"/>
    <property type="match status" value="1"/>
</dbReference>
<feature type="active site" description="Proton donor" evidence="13">
    <location>
        <position position="191"/>
    </location>
</feature>
<dbReference type="InterPro" id="IPR036291">
    <property type="entry name" value="NAD(P)-bd_dom_sf"/>
</dbReference>
<evidence type="ECO:0000256" key="8">
    <source>
        <dbReference type="ARBA" id="ARBA00023002"/>
    </source>
</evidence>
<comment type="function">
    <text evidence="1 12">Catalyzes the oxidative decarboxylation of 6-phosphogluconate to ribulose 5-phosphate and CO(2), with concomitant reduction of NADP to NADPH.</text>
</comment>
<dbReference type="GO" id="GO:0006098">
    <property type="term" value="P:pentose-phosphate shunt"/>
    <property type="evidence" value="ECO:0007669"/>
    <property type="project" value="UniProtKB-UniPathway"/>
</dbReference>
<dbReference type="PIRSF" id="PIRSF000109">
    <property type="entry name" value="6PGD"/>
    <property type="match status" value="1"/>
</dbReference>
<proteinExistence type="inferred from homology"/>
<dbReference type="InterPro" id="IPR006115">
    <property type="entry name" value="6PGDH_NADP-bd"/>
</dbReference>
<dbReference type="GO" id="GO:0019521">
    <property type="term" value="P:D-gluconate metabolic process"/>
    <property type="evidence" value="ECO:0007669"/>
    <property type="project" value="UniProtKB-KW"/>
</dbReference>
<comment type="subunit">
    <text evidence="4 12">Homodimer.</text>
</comment>
<dbReference type="InterPro" id="IPR006114">
    <property type="entry name" value="6PGDH_C"/>
</dbReference>
<comment type="caution">
    <text evidence="18">The sequence shown here is derived from an EMBL/GenBank/DDBJ whole genome shotgun (WGS) entry which is preliminary data.</text>
</comment>
<evidence type="ECO:0000259" key="17">
    <source>
        <dbReference type="SMART" id="SM01350"/>
    </source>
</evidence>
<dbReference type="SUPFAM" id="SSF48179">
    <property type="entry name" value="6-phosphogluconate dehydrogenase C-terminal domain-like"/>
    <property type="match status" value="1"/>
</dbReference>
<dbReference type="PRINTS" id="PR00076">
    <property type="entry name" value="6PGDHDRGNASE"/>
</dbReference>
<feature type="binding site" description="in other chain" evidence="14">
    <location>
        <begin position="130"/>
        <end position="132"/>
    </location>
    <ligand>
        <name>substrate</name>
        <note>ligand shared between dimeric partners</note>
    </ligand>
</feature>
<evidence type="ECO:0000256" key="13">
    <source>
        <dbReference type="PIRSR" id="PIRSR000109-1"/>
    </source>
</evidence>
<feature type="domain" description="6-phosphogluconate dehydrogenase C-terminal" evidence="17">
    <location>
        <begin position="180"/>
        <end position="470"/>
    </location>
</feature>
<evidence type="ECO:0000256" key="1">
    <source>
        <dbReference type="ARBA" id="ARBA00002526"/>
    </source>
</evidence>
<keyword evidence="10 12" id="KW-0570">Pentose shunt</keyword>
<reference evidence="18 19" key="1">
    <citation type="submission" date="2019-03" db="EMBL/GenBank/DDBJ databases">
        <title>Freshwater and sediment microbial communities from various areas in North America, analyzing microbe dynamics in response to fracking.</title>
        <authorList>
            <person name="Lamendella R."/>
        </authorList>
    </citation>
    <scope>NUCLEOTIDE SEQUENCE [LARGE SCALE GENOMIC DNA]</scope>
    <source>
        <strain evidence="18 19">175.2</strain>
    </source>
</reference>
<dbReference type="SMART" id="SM01350">
    <property type="entry name" value="6PGD"/>
    <property type="match status" value="1"/>
</dbReference>
<dbReference type="OrthoDB" id="9804542at2"/>
<feature type="binding site" evidence="14">
    <location>
        <position position="448"/>
    </location>
    <ligand>
        <name>substrate</name>
        <note>ligand shared between dimeric partners</note>
    </ligand>
</feature>
<dbReference type="InterPro" id="IPR006184">
    <property type="entry name" value="6PGdom_BS"/>
</dbReference>
<dbReference type="UniPathway" id="UPA00115">
    <property type="reaction ID" value="UER00410"/>
</dbReference>
<feature type="binding site" description="in other chain" evidence="14">
    <location>
        <position position="104"/>
    </location>
    <ligand>
        <name>substrate</name>
        <note>ligand shared between dimeric partners</note>
    </ligand>
</feature>
<dbReference type="GO" id="GO:0004616">
    <property type="term" value="F:phosphogluconate dehydrogenase (decarboxylating) activity"/>
    <property type="evidence" value="ECO:0007669"/>
    <property type="project" value="UniProtKB-EC"/>
</dbReference>
<feature type="active site" description="Proton acceptor" evidence="13">
    <location>
        <position position="184"/>
    </location>
</feature>
<dbReference type="RefSeq" id="WP_132313214.1">
    <property type="nucleotide sequence ID" value="NZ_SMAR01000028.1"/>
</dbReference>
<feature type="binding site" evidence="15">
    <location>
        <begin position="33"/>
        <end position="35"/>
    </location>
    <ligand>
        <name>NADP(+)</name>
        <dbReference type="ChEBI" id="CHEBI:58349"/>
    </ligand>
</feature>
<keyword evidence="7 12" id="KW-0521">NADP</keyword>
<dbReference type="Proteomes" id="UP000295097">
    <property type="component" value="Unassembled WGS sequence"/>
</dbReference>
<dbReference type="PANTHER" id="PTHR11811">
    <property type="entry name" value="6-PHOSPHOGLUCONATE DEHYDROGENASE"/>
    <property type="match status" value="1"/>
</dbReference>
<evidence type="ECO:0000256" key="14">
    <source>
        <dbReference type="PIRSR" id="PIRSR000109-2"/>
    </source>
</evidence>
<dbReference type="PROSITE" id="PS00461">
    <property type="entry name" value="6PGD"/>
    <property type="match status" value="1"/>
</dbReference>
<dbReference type="AlphaFoldDB" id="A0A4R3NK40"/>
<name>A0A4R3NK40_9HYPH</name>